<dbReference type="EMBL" id="BSTX01000001">
    <property type="protein sequence ID" value="GLZ76457.1"/>
    <property type="molecule type" value="Genomic_DNA"/>
</dbReference>
<dbReference type="AlphaFoldDB" id="A0A9W6SII2"/>
<reference evidence="1" key="1">
    <citation type="submission" date="2023-03" db="EMBL/GenBank/DDBJ databases">
        <title>Actinorhabdospora filicis NBRC 111898.</title>
        <authorList>
            <person name="Ichikawa N."/>
            <person name="Sato H."/>
            <person name="Tonouchi N."/>
        </authorList>
    </citation>
    <scope>NUCLEOTIDE SEQUENCE</scope>
    <source>
        <strain evidence="1">NBRC 111898</strain>
    </source>
</reference>
<organism evidence="1 2">
    <name type="scientific">Actinorhabdospora filicis</name>
    <dbReference type="NCBI Taxonomy" id="1785913"/>
    <lineage>
        <taxon>Bacteria</taxon>
        <taxon>Bacillati</taxon>
        <taxon>Actinomycetota</taxon>
        <taxon>Actinomycetes</taxon>
        <taxon>Micromonosporales</taxon>
        <taxon>Micromonosporaceae</taxon>
        <taxon>Actinorhabdospora</taxon>
    </lineage>
</organism>
<name>A0A9W6SII2_9ACTN</name>
<accession>A0A9W6SII2</accession>
<sequence length="44" mass="4935">MTVKTRKPKVTVQKTDIVLGALEQKTPAAKASHVTCQVHNYYCF</sequence>
<dbReference type="Proteomes" id="UP001165079">
    <property type="component" value="Unassembled WGS sequence"/>
</dbReference>
<evidence type="ECO:0000313" key="1">
    <source>
        <dbReference type="EMBL" id="GLZ76457.1"/>
    </source>
</evidence>
<gene>
    <name evidence="1" type="ORF">Afil01_12640</name>
</gene>
<comment type="caution">
    <text evidence="1">The sequence shown here is derived from an EMBL/GenBank/DDBJ whole genome shotgun (WGS) entry which is preliminary data.</text>
</comment>
<dbReference type="RefSeq" id="WP_285661635.1">
    <property type="nucleotide sequence ID" value="NZ_BSTX01000001.1"/>
</dbReference>
<evidence type="ECO:0000313" key="2">
    <source>
        <dbReference type="Proteomes" id="UP001165079"/>
    </source>
</evidence>
<protein>
    <submittedName>
        <fullName evidence="1">Uncharacterized protein</fullName>
    </submittedName>
</protein>
<keyword evidence="2" id="KW-1185">Reference proteome</keyword>
<proteinExistence type="predicted"/>